<keyword evidence="1" id="KW-0812">Transmembrane</keyword>
<proteinExistence type="predicted"/>
<name>A0A481YTY1_9VIRU</name>
<keyword evidence="1" id="KW-0472">Membrane</keyword>
<organism evidence="2">
    <name type="scientific">Marseillevirus LCMAC102</name>
    <dbReference type="NCBI Taxonomy" id="2506603"/>
    <lineage>
        <taxon>Viruses</taxon>
        <taxon>Varidnaviria</taxon>
        <taxon>Bamfordvirae</taxon>
        <taxon>Nucleocytoviricota</taxon>
        <taxon>Megaviricetes</taxon>
        <taxon>Pimascovirales</taxon>
        <taxon>Pimascovirales incertae sedis</taxon>
        <taxon>Marseilleviridae</taxon>
    </lineage>
</organism>
<gene>
    <name evidence="2" type="ORF">LCMAC102_03440</name>
</gene>
<accession>A0A481YTY1</accession>
<evidence type="ECO:0000256" key="1">
    <source>
        <dbReference type="SAM" id="Phobius"/>
    </source>
</evidence>
<keyword evidence="1" id="KW-1133">Transmembrane helix</keyword>
<evidence type="ECO:0000313" key="2">
    <source>
        <dbReference type="EMBL" id="QBK86549.1"/>
    </source>
</evidence>
<protein>
    <recommendedName>
        <fullName evidence="3">Transmembrane protein</fullName>
    </recommendedName>
</protein>
<dbReference type="EMBL" id="MK500334">
    <property type="protein sequence ID" value="QBK86549.1"/>
    <property type="molecule type" value="Genomic_DNA"/>
</dbReference>
<reference evidence="2" key="1">
    <citation type="journal article" date="2019" name="MBio">
        <title>Virus Genomes from Deep Sea Sediments Expand the Ocean Megavirome and Support Independent Origins of Viral Gigantism.</title>
        <authorList>
            <person name="Backstrom D."/>
            <person name="Yutin N."/>
            <person name="Jorgensen S.L."/>
            <person name="Dharamshi J."/>
            <person name="Homa F."/>
            <person name="Zaremba-Niedwiedzka K."/>
            <person name="Spang A."/>
            <person name="Wolf Y.I."/>
            <person name="Koonin E.V."/>
            <person name="Ettema T.J."/>
        </authorList>
    </citation>
    <scope>NUCLEOTIDE SEQUENCE</scope>
</reference>
<sequence>MANNYQTLEKYSGSLYGRPQYEGIEYDWEVPDNLVVGSPGGVDTIHHHYTKGFNGRGNTSSDVYAGQGQRYNAGVFGSLYQTGQEAGQSMGYYPAAPDYQFWQNQEPQQYAYSHGEASTWAPSMKIYEDPGAYETQPGEYQKKTLEKQEGFQHEETDFELIEQSDVTPLQNQIRTVEINQEEIEQKQKMVISTNISPWLLFLFFLLAFVVFDFWTEAGHSFIRHQLHKGDYPSWTRAVLYAGIITVIFGLVIYLAGVPVTTFETL</sequence>
<feature type="transmembrane region" description="Helical" evidence="1">
    <location>
        <begin position="195"/>
        <end position="214"/>
    </location>
</feature>
<feature type="transmembrane region" description="Helical" evidence="1">
    <location>
        <begin position="234"/>
        <end position="255"/>
    </location>
</feature>
<evidence type="ECO:0008006" key="3">
    <source>
        <dbReference type="Google" id="ProtNLM"/>
    </source>
</evidence>